<evidence type="ECO:0000256" key="2">
    <source>
        <dbReference type="ARBA" id="ARBA00023015"/>
    </source>
</evidence>
<evidence type="ECO:0000313" key="8">
    <source>
        <dbReference type="Proteomes" id="UP000566324"/>
    </source>
</evidence>
<keyword evidence="2" id="KW-0805">Transcription regulation</keyword>
<protein>
    <submittedName>
        <fullName evidence="7">AcrR family transcriptional regulator</fullName>
    </submittedName>
</protein>
<evidence type="ECO:0000256" key="3">
    <source>
        <dbReference type="ARBA" id="ARBA00023125"/>
    </source>
</evidence>
<evidence type="ECO:0000256" key="1">
    <source>
        <dbReference type="ARBA" id="ARBA00022491"/>
    </source>
</evidence>
<keyword evidence="1" id="KW-0678">Repressor</keyword>
<dbReference type="SUPFAM" id="SSF46689">
    <property type="entry name" value="Homeodomain-like"/>
    <property type="match status" value="1"/>
</dbReference>
<keyword evidence="8" id="KW-1185">Reference proteome</keyword>
<dbReference type="Pfam" id="PF13977">
    <property type="entry name" value="TetR_C_6"/>
    <property type="match status" value="1"/>
</dbReference>
<dbReference type="GO" id="GO:0003700">
    <property type="term" value="F:DNA-binding transcription factor activity"/>
    <property type="evidence" value="ECO:0007669"/>
    <property type="project" value="TreeGrafter"/>
</dbReference>
<proteinExistence type="predicted"/>
<dbReference type="PANTHER" id="PTHR30055">
    <property type="entry name" value="HTH-TYPE TRANSCRIPTIONAL REGULATOR RUTR"/>
    <property type="match status" value="1"/>
</dbReference>
<dbReference type="PANTHER" id="PTHR30055:SF234">
    <property type="entry name" value="HTH-TYPE TRANSCRIPTIONAL REGULATOR BETI"/>
    <property type="match status" value="1"/>
</dbReference>
<dbReference type="InterPro" id="IPR001647">
    <property type="entry name" value="HTH_TetR"/>
</dbReference>
<sequence length="223" mass="25267">MPEFIVPDLKVVPREGGYARGQDGVEQILRAALTILVEQGFGAVTMRAIAKACDMKLGNVTYYFPTRDELVRALFDAVISSYEESFEAISHEEGASIDARFENIVRLILEDITTKKTTRFFTEIWALANHDAFVSERMDELYRRARVVLNELIAEINPALPEEERETVALFISASLEGTTMFAGHDKPWRHRMDWLETIACRAYLPLIKSLKPGDIRKPSTGQ</sequence>
<dbReference type="AlphaFoldDB" id="A0A7W7B0X0"/>
<feature type="domain" description="HTH tetR-type" evidence="6">
    <location>
        <begin position="22"/>
        <end position="82"/>
    </location>
</feature>
<dbReference type="InterPro" id="IPR050109">
    <property type="entry name" value="HTH-type_TetR-like_transc_reg"/>
</dbReference>
<keyword evidence="3 5" id="KW-0238">DNA-binding</keyword>
<dbReference type="InterPro" id="IPR009057">
    <property type="entry name" value="Homeodomain-like_sf"/>
</dbReference>
<dbReference type="Proteomes" id="UP000566324">
    <property type="component" value="Unassembled WGS sequence"/>
</dbReference>
<dbReference type="PROSITE" id="PS50977">
    <property type="entry name" value="HTH_TETR_2"/>
    <property type="match status" value="1"/>
</dbReference>
<dbReference type="RefSeq" id="WP_243451658.1">
    <property type="nucleotide sequence ID" value="NZ_JACHNZ010000004.1"/>
</dbReference>
<evidence type="ECO:0000259" key="6">
    <source>
        <dbReference type="PROSITE" id="PS50977"/>
    </source>
</evidence>
<dbReference type="GO" id="GO:0000976">
    <property type="term" value="F:transcription cis-regulatory region binding"/>
    <property type="evidence" value="ECO:0007669"/>
    <property type="project" value="TreeGrafter"/>
</dbReference>
<feature type="DNA-binding region" description="H-T-H motif" evidence="5">
    <location>
        <begin position="45"/>
        <end position="64"/>
    </location>
</feature>
<evidence type="ECO:0000313" key="7">
    <source>
        <dbReference type="EMBL" id="MBB4630993.1"/>
    </source>
</evidence>
<dbReference type="PRINTS" id="PR00455">
    <property type="entry name" value="HTHTETR"/>
</dbReference>
<dbReference type="Gene3D" id="1.10.357.10">
    <property type="entry name" value="Tetracycline Repressor, domain 2"/>
    <property type="match status" value="1"/>
</dbReference>
<reference evidence="7 8" key="1">
    <citation type="submission" date="2020-08" db="EMBL/GenBank/DDBJ databases">
        <title>Genomic Encyclopedia of Type Strains, Phase IV (KMG-IV): sequencing the most valuable type-strain genomes for metagenomic binning, comparative biology and taxonomic classification.</title>
        <authorList>
            <person name="Goeker M."/>
        </authorList>
    </citation>
    <scope>NUCLEOTIDE SEQUENCE [LARGE SCALE GENOMIC DNA]</scope>
    <source>
        <strain evidence="7 8">DSM 17328</strain>
    </source>
</reference>
<dbReference type="InterPro" id="IPR039538">
    <property type="entry name" value="BetI_C"/>
</dbReference>
<accession>A0A7W7B0X0</accession>
<gene>
    <name evidence="7" type="ORF">GGQ98_000598</name>
</gene>
<dbReference type="Pfam" id="PF00440">
    <property type="entry name" value="TetR_N"/>
    <property type="match status" value="1"/>
</dbReference>
<dbReference type="EMBL" id="JACHNZ010000004">
    <property type="protein sequence ID" value="MBB4630993.1"/>
    <property type="molecule type" value="Genomic_DNA"/>
</dbReference>
<evidence type="ECO:0000256" key="4">
    <source>
        <dbReference type="ARBA" id="ARBA00023163"/>
    </source>
</evidence>
<name>A0A7W7B0X0_9SPHN</name>
<evidence type="ECO:0000256" key="5">
    <source>
        <dbReference type="PROSITE-ProRule" id="PRU00335"/>
    </source>
</evidence>
<keyword evidence="4" id="KW-0804">Transcription</keyword>
<comment type="caution">
    <text evidence="7">The sequence shown here is derived from an EMBL/GenBank/DDBJ whole genome shotgun (WGS) entry which is preliminary data.</text>
</comment>
<organism evidence="7 8">
    <name type="scientific">Sphingosinicella soli</name>
    <dbReference type="NCBI Taxonomy" id="333708"/>
    <lineage>
        <taxon>Bacteria</taxon>
        <taxon>Pseudomonadati</taxon>
        <taxon>Pseudomonadota</taxon>
        <taxon>Alphaproteobacteria</taxon>
        <taxon>Sphingomonadales</taxon>
        <taxon>Sphingosinicellaceae</taxon>
        <taxon>Sphingosinicella</taxon>
    </lineage>
</organism>